<organism evidence="1 2">
    <name type="scientific">Rattus norvegicus</name>
    <name type="common">Rat</name>
    <dbReference type="NCBI Taxonomy" id="10116"/>
    <lineage>
        <taxon>Eukaryota</taxon>
        <taxon>Metazoa</taxon>
        <taxon>Chordata</taxon>
        <taxon>Craniata</taxon>
        <taxon>Vertebrata</taxon>
        <taxon>Euteleostomi</taxon>
        <taxon>Mammalia</taxon>
        <taxon>Eutheria</taxon>
        <taxon>Euarchontoglires</taxon>
        <taxon>Glires</taxon>
        <taxon>Rodentia</taxon>
        <taxon>Myomorpha</taxon>
        <taxon>Muroidea</taxon>
        <taxon>Muridae</taxon>
        <taxon>Murinae</taxon>
        <taxon>Rattus</taxon>
    </lineage>
</organism>
<dbReference type="EMBL" id="CH473967">
    <property type="protein sequence ID" value="EDM10984.1"/>
    <property type="molecule type" value="Genomic_DNA"/>
</dbReference>
<proteinExistence type="predicted"/>
<evidence type="ECO:0000313" key="1">
    <source>
        <dbReference type="EMBL" id="EDM10984.1"/>
    </source>
</evidence>
<name>A6IQI1_RAT</name>
<gene>
    <name evidence="1" type="ORF">rCG_52904</name>
</gene>
<sequence length="47" mass="5300">MCVLVFWREGITAGEQYNCSPARPWLPVVRTRDKAAVVQKCSPSFMA</sequence>
<feature type="non-terminal residue" evidence="1">
    <location>
        <position position="47"/>
    </location>
</feature>
<accession>A6IQI1</accession>
<evidence type="ECO:0000313" key="2">
    <source>
        <dbReference type="Proteomes" id="UP000234681"/>
    </source>
</evidence>
<protein>
    <submittedName>
        <fullName evidence="1">RCG52904</fullName>
    </submittedName>
</protein>
<dbReference type="AlphaFoldDB" id="A6IQI1"/>
<reference evidence="2" key="1">
    <citation type="submission" date="2005-09" db="EMBL/GenBank/DDBJ databases">
        <authorList>
            <person name="Mural R.J."/>
            <person name="Li P.W."/>
            <person name="Adams M.D."/>
            <person name="Amanatides P.G."/>
            <person name="Baden-Tillson H."/>
            <person name="Barnstead M."/>
            <person name="Chin S.H."/>
            <person name="Dew I."/>
            <person name="Evans C.A."/>
            <person name="Ferriera S."/>
            <person name="Flanigan M."/>
            <person name="Fosler C."/>
            <person name="Glodek A."/>
            <person name="Gu Z."/>
            <person name="Holt R.A."/>
            <person name="Jennings D."/>
            <person name="Kraft C.L."/>
            <person name="Lu F."/>
            <person name="Nguyen T."/>
            <person name="Nusskern D.R."/>
            <person name="Pfannkoch C.M."/>
            <person name="Sitter C."/>
            <person name="Sutton G.G."/>
            <person name="Venter J.C."/>
            <person name="Wang Z."/>
            <person name="Woodage T."/>
            <person name="Zheng X.H."/>
            <person name="Zhong F."/>
        </authorList>
    </citation>
    <scope>NUCLEOTIDE SEQUENCE [LARGE SCALE GENOMIC DNA]</scope>
    <source>
        <strain>BN</strain>
        <strain evidence="2">Sprague-Dawley</strain>
    </source>
</reference>
<dbReference type="Proteomes" id="UP000234681">
    <property type="component" value="Chromosome 11"/>
</dbReference>